<feature type="domain" description="Major facilitator superfamily (MFS) profile" evidence="8">
    <location>
        <begin position="285"/>
        <end position="709"/>
    </location>
</feature>
<feature type="transmembrane region" description="Helical" evidence="7">
    <location>
        <begin position="627"/>
        <end position="652"/>
    </location>
</feature>
<protein>
    <recommendedName>
        <fullName evidence="8">Major facilitator superfamily (MFS) profile domain-containing protein</fullName>
    </recommendedName>
</protein>
<comment type="subcellular location">
    <subcellularLocation>
        <location evidence="1">Cell membrane</location>
        <topology evidence="1">Multi-pass membrane protein</topology>
    </subcellularLocation>
</comment>
<proteinExistence type="inferred from homology"/>
<dbReference type="Pfam" id="PF07690">
    <property type="entry name" value="MFS_1"/>
    <property type="match status" value="1"/>
</dbReference>
<dbReference type="InterPro" id="IPR011701">
    <property type="entry name" value="MFS"/>
</dbReference>
<gene>
    <name evidence="9" type="ORF">GX50_00596</name>
</gene>
<dbReference type="FunFam" id="1.20.1720.10:FF:000063">
    <property type="entry name" value="MFS multidrug transporter, putative (AFU_orthologue AFUA_2G05840)"/>
    <property type="match status" value="1"/>
</dbReference>
<comment type="similarity">
    <text evidence="2">Belongs to the major facilitator superfamily.</text>
</comment>
<dbReference type="Proteomes" id="UP000226031">
    <property type="component" value="Unassembled WGS sequence"/>
</dbReference>
<dbReference type="PROSITE" id="PS00216">
    <property type="entry name" value="SUGAR_TRANSPORT_1"/>
    <property type="match status" value="1"/>
</dbReference>
<feature type="transmembrane region" description="Helical" evidence="7">
    <location>
        <begin position="547"/>
        <end position="567"/>
    </location>
</feature>
<dbReference type="GO" id="GO:0005886">
    <property type="term" value="C:plasma membrane"/>
    <property type="evidence" value="ECO:0007669"/>
    <property type="project" value="UniProtKB-SubCell"/>
</dbReference>
<feature type="compositionally biased region" description="Basic and acidic residues" evidence="6">
    <location>
        <begin position="182"/>
        <end position="195"/>
    </location>
</feature>
<dbReference type="GO" id="GO:0042908">
    <property type="term" value="P:xenobiotic transport"/>
    <property type="evidence" value="ECO:0007669"/>
    <property type="project" value="UniProtKB-ARBA"/>
</dbReference>
<keyword evidence="5 7" id="KW-0472">Membrane</keyword>
<feature type="region of interest" description="Disordered" evidence="6">
    <location>
        <begin position="1"/>
        <end position="72"/>
    </location>
</feature>
<evidence type="ECO:0000256" key="3">
    <source>
        <dbReference type="ARBA" id="ARBA00022692"/>
    </source>
</evidence>
<feature type="compositionally biased region" description="Basic and acidic residues" evidence="6">
    <location>
        <begin position="28"/>
        <end position="37"/>
    </location>
</feature>
<sequence length="709" mass="79261">MARPRQSSEGNDGSSTLENTTSPGSDEPSEHGHYDTKHQHHFSGLADQKQAAEQREEEKRGISQPEDRSFAYRKPGAENLLKEFFGKKYCSPIPPFGHGSEIASHSVTASKLHTWHWNNSLELTAGSLVSPLTPTLDETSSECLHNFLKLARRAIERQYKEMQEASREPESRTEESSEQSAQDDRQDRDRSEAHFEPICGTKPENEARPASRVSSRSSRSMSRVYSLSDGYTHPAVDNDRLQEPEEEERAEEVSTGPGTEYIVKWDGPDDPGNPRNRSLARKWVIVLVMAVGSVCVTCASSLYTMTYAQIMEEFHCSRIVATLGLSLFIFGLGVGPLVLAPLSEFYGRRIIYVTSFTFFLIWLIPCAVAQNIETMLVARFFTGISGSAFLSVAGGTVGDMFARHELGAPMMIYTASPFLGPELGPLLGGFICEYTSWRWAFYMLLIWAASVLIAIALLVPETYHPVLLRRKAIKLRRETGDERWRAPIEISERSVAQTVLRSIYRPMMLLTMEPMCLNLCIFSAILLGILYLFFGAFQLVFSTLHDFTLSQVGLSFMGLFVGMMFAISSDPLWRKNYARLVHKRETKVGKIGEYEPEWRLPPAIAGAPLVSIGIFIFAWTIYRDVHWIAPIIGSGVFGMGTILVYSGIFTFLVDAYPLYAASALAANSFLRSSFGAVFPLFGIQMYNRLGFNWASTLLAFLTVVMAPFP</sequence>
<feature type="transmembrane region" description="Helical" evidence="7">
    <location>
        <begin position="437"/>
        <end position="459"/>
    </location>
</feature>
<dbReference type="FunFam" id="1.20.1250.20:FF:000082">
    <property type="entry name" value="MFS multidrug transporter, putative"/>
    <property type="match status" value="1"/>
</dbReference>
<dbReference type="AlphaFoldDB" id="A0A2B7ZTP5"/>
<feature type="compositionally biased region" description="Basic and acidic residues" evidence="6">
    <location>
        <begin position="160"/>
        <end position="175"/>
    </location>
</feature>
<dbReference type="GO" id="GO:0140115">
    <property type="term" value="P:export across plasma membrane"/>
    <property type="evidence" value="ECO:0007669"/>
    <property type="project" value="UniProtKB-ARBA"/>
</dbReference>
<feature type="transmembrane region" description="Helical" evidence="7">
    <location>
        <begin position="283"/>
        <end position="307"/>
    </location>
</feature>
<dbReference type="VEuPathDB" id="FungiDB:EMCG_06252"/>
<accession>A0A2B7ZTP5</accession>
<dbReference type="Gene3D" id="1.20.1250.20">
    <property type="entry name" value="MFS general substrate transporter like domains"/>
    <property type="match status" value="1"/>
</dbReference>
<feature type="compositionally biased region" description="Low complexity" evidence="6">
    <location>
        <begin position="211"/>
        <end position="228"/>
    </location>
</feature>
<evidence type="ECO:0000313" key="10">
    <source>
        <dbReference type="Proteomes" id="UP000226031"/>
    </source>
</evidence>
<dbReference type="PANTHER" id="PTHR23502">
    <property type="entry name" value="MAJOR FACILITATOR SUPERFAMILY"/>
    <property type="match status" value="1"/>
</dbReference>
<feature type="transmembrane region" description="Helical" evidence="7">
    <location>
        <begin position="351"/>
        <end position="370"/>
    </location>
</feature>
<dbReference type="STRING" id="73230.A0A2B7ZTP5"/>
<feature type="transmembrane region" description="Helical" evidence="7">
    <location>
        <begin position="319"/>
        <end position="339"/>
    </location>
</feature>
<evidence type="ECO:0000256" key="6">
    <source>
        <dbReference type="SAM" id="MobiDB-lite"/>
    </source>
</evidence>
<keyword evidence="3 7" id="KW-0812">Transmembrane</keyword>
<dbReference type="GO" id="GO:0022857">
    <property type="term" value="F:transmembrane transporter activity"/>
    <property type="evidence" value="ECO:0007669"/>
    <property type="project" value="InterPro"/>
</dbReference>
<feature type="compositionally biased region" description="Polar residues" evidence="6">
    <location>
        <begin position="1"/>
        <end position="24"/>
    </location>
</feature>
<organism evidence="9 10">
    <name type="scientific">[Emmonsia] crescens</name>
    <dbReference type="NCBI Taxonomy" id="73230"/>
    <lineage>
        <taxon>Eukaryota</taxon>
        <taxon>Fungi</taxon>
        <taxon>Dikarya</taxon>
        <taxon>Ascomycota</taxon>
        <taxon>Pezizomycotina</taxon>
        <taxon>Eurotiomycetes</taxon>
        <taxon>Eurotiomycetidae</taxon>
        <taxon>Onygenales</taxon>
        <taxon>Ajellomycetaceae</taxon>
        <taxon>Emergomyces</taxon>
    </lineage>
</organism>
<dbReference type="SUPFAM" id="SSF103473">
    <property type="entry name" value="MFS general substrate transporter"/>
    <property type="match status" value="1"/>
</dbReference>
<dbReference type="EMBL" id="PDND01000006">
    <property type="protein sequence ID" value="PGH36559.1"/>
    <property type="molecule type" value="Genomic_DNA"/>
</dbReference>
<evidence type="ECO:0000256" key="5">
    <source>
        <dbReference type="ARBA" id="ARBA00023136"/>
    </source>
</evidence>
<name>A0A2B7ZTP5_9EURO</name>
<feature type="compositionally biased region" description="Basic and acidic residues" evidence="6">
    <location>
        <begin position="50"/>
        <end position="70"/>
    </location>
</feature>
<feature type="transmembrane region" description="Helical" evidence="7">
    <location>
        <begin position="600"/>
        <end position="621"/>
    </location>
</feature>
<comment type="caution">
    <text evidence="9">The sequence shown here is derived from an EMBL/GenBank/DDBJ whole genome shotgun (WGS) entry which is preliminary data.</text>
</comment>
<dbReference type="InterPro" id="IPR005829">
    <property type="entry name" value="Sugar_transporter_CS"/>
</dbReference>
<feature type="transmembrane region" description="Helical" evidence="7">
    <location>
        <begin position="376"/>
        <end position="398"/>
    </location>
</feature>
<evidence type="ECO:0000313" key="9">
    <source>
        <dbReference type="EMBL" id="PGH36559.1"/>
    </source>
</evidence>
<evidence type="ECO:0000259" key="8">
    <source>
        <dbReference type="PROSITE" id="PS50850"/>
    </source>
</evidence>
<feature type="transmembrane region" description="Helical" evidence="7">
    <location>
        <begin position="689"/>
        <end position="708"/>
    </location>
</feature>
<reference evidence="9 10" key="1">
    <citation type="submission" date="2017-10" db="EMBL/GenBank/DDBJ databases">
        <title>Comparative genomics in systemic dimorphic fungi from Ajellomycetaceae.</title>
        <authorList>
            <person name="Munoz J.F."/>
            <person name="Mcewen J.G."/>
            <person name="Clay O.K."/>
            <person name="Cuomo C.A."/>
        </authorList>
    </citation>
    <scope>NUCLEOTIDE SEQUENCE [LARGE SCALE GENOMIC DNA]</scope>
    <source>
        <strain evidence="9 10">UAMH4076</strain>
    </source>
</reference>
<dbReference type="VEuPathDB" id="FungiDB:EMCG_06254"/>
<dbReference type="PANTHER" id="PTHR23502:SF7">
    <property type="entry name" value="DRUG_PROTON ANTIPORTER YHK8-RELATED"/>
    <property type="match status" value="1"/>
</dbReference>
<keyword evidence="4 7" id="KW-1133">Transmembrane helix</keyword>
<dbReference type="InterPro" id="IPR036259">
    <property type="entry name" value="MFS_trans_sf"/>
</dbReference>
<evidence type="ECO:0000256" key="1">
    <source>
        <dbReference type="ARBA" id="ARBA00004651"/>
    </source>
</evidence>
<dbReference type="CDD" id="cd17323">
    <property type="entry name" value="MFS_Tpo1_MDR_like"/>
    <property type="match status" value="1"/>
</dbReference>
<keyword evidence="10" id="KW-1185">Reference proteome</keyword>
<feature type="region of interest" description="Disordered" evidence="6">
    <location>
        <begin position="160"/>
        <end position="269"/>
    </location>
</feature>
<dbReference type="InterPro" id="IPR020846">
    <property type="entry name" value="MFS_dom"/>
</dbReference>
<evidence type="ECO:0000256" key="4">
    <source>
        <dbReference type="ARBA" id="ARBA00022989"/>
    </source>
</evidence>
<evidence type="ECO:0000256" key="2">
    <source>
        <dbReference type="ARBA" id="ARBA00008335"/>
    </source>
</evidence>
<evidence type="ECO:0000256" key="7">
    <source>
        <dbReference type="SAM" id="Phobius"/>
    </source>
</evidence>
<feature type="transmembrane region" description="Helical" evidence="7">
    <location>
        <begin position="515"/>
        <end position="541"/>
    </location>
</feature>
<dbReference type="PROSITE" id="PS50850">
    <property type="entry name" value="MFS"/>
    <property type="match status" value="1"/>
</dbReference>